<dbReference type="InterPro" id="IPR016188">
    <property type="entry name" value="PurM-like_N"/>
</dbReference>
<accession>A0A6J7GQ14</accession>
<dbReference type="CDD" id="cd02194">
    <property type="entry name" value="ThiL"/>
    <property type="match status" value="1"/>
</dbReference>
<dbReference type="PANTHER" id="PTHR30270">
    <property type="entry name" value="THIAMINE-MONOPHOSPHATE KINASE"/>
    <property type="match status" value="1"/>
</dbReference>
<dbReference type="EMBL" id="CAFBMB010000112">
    <property type="protein sequence ID" value="CAB4906353.1"/>
    <property type="molecule type" value="Genomic_DNA"/>
</dbReference>
<name>A0A6J7GQ14_9ZZZZ</name>
<protein>
    <submittedName>
        <fullName evidence="2">Unannotated protein</fullName>
    </submittedName>
</protein>
<proteinExistence type="inferred from homology"/>
<dbReference type="PANTHER" id="PTHR30270:SF0">
    <property type="entry name" value="THIAMINE-MONOPHOSPHATE KINASE"/>
    <property type="match status" value="1"/>
</dbReference>
<dbReference type="Gene3D" id="3.30.1330.10">
    <property type="entry name" value="PurM-like, N-terminal domain"/>
    <property type="match status" value="1"/>
</dbReference>
<dbReference type="PIRSF" id="PIRSF005303">
    <property type="entry name" value="Thiam_monoph_kin"/>
    <property type="match status" value="1"/>
</dbReference>
<gene>
    <name evidence="2" type="ORF">UFOPK3516_01213</name>
</gene>
<dbReference type="SUPFAM" id="SSF55326">
    <property type="entry name" value="PurM N-terminal domain-like"/>
    <property type="match status" value="1"/>
</dbReference>
<feature type="domain" description="PurM-like N-terminal" evidence="1">
    <location>
        <begin position="38"/>
        <end position="150"/>
    </location>
</feature>
<dbReference type="SUPFAM" id="SSF56042">
    <property type="entry name" value="PurM C-terminal domain-like"/>
    <property type="match status" value="1"/>
</dbReference>
<dbReference type="AlphaFoldDB" id="A0A6J7GQ14"/>
<dbReference type="HAMAP" id="MF_02128">
    <property type="entry name" value="TMP_kinase"/>
    <property type="match status" value="1"/>
</dbReference>
<dbReference type="GO" id="GO:0009228">
    <property type="term" value="P:thiamine biosynthetic process"/>
    <property type="evidence" value="ECO:0007669"/>
    <property type="project" value="InterPro"/>
</dbReference>
<dbReference type="InterPro" id="IPR036921">
    <property type="entry name" value="PurM-like_N_sf"/>
</dbReference>
<sequence>MSVADLPGPLLSELSEGEILARIFPRLPEADAALLGPGDDAAVVAAPDGRFVVTTDTMVEGKDFSRDWSLPDEIGVKAAMSNLADVVAMGARPTALTVALAAPRDTPVAFLEMLADGIRDACAQVAPGCGVVGGDLAASDTIVIAVTAFGDLAGRAALLRSGAQIGDEIAVSGLLGVSGAGLTLLQRFGVQARDNFPDAVGWHVAPYPAIGPDMVADLEHAHAAMDISDSLSLDASRMAAASDVTMALDITVISAMADAVARVSGLSMNEAQRMVIEGGEDHAILATFADGGVPEGFIPLGRVVTRGEHDVTVAGAGIAPTGWNPFAG</sequence>
<organism evidence="2">
    <name type="scientific">freshwater metagenome</name>
    <dbReference type="NCBI Taxonomy" id="449393"/>
    <lineage>
        <taxon>unclassified sequences</taxon>
        <taxon>metagenomes</taxon>
        <taxon>ecological metagenomes</taxon>
    </lineage>
</organism>
<dbReference type="InterPro" id="IPR006283">
    <property type="entry name" value="ThiL-like"/>
</dbReference>
<evidence type="ECO:0000259" key="1">
    <source>
        <dbReference type="Pfam" id="PF00586"/>
    </source>
</evidence>
<dbReference type="Gene3D" id="3.90.650.10">
    <property type="entry name" value="PurM-like C-terminal domain"/>
    <property type="match status" value="1"/>
</dbReference>
<dbReference type="Pfam" id="PF00586">
    <property type="entry name" value="AIRS"/>
    <property type="match status" value="1"/>
</dbReference>
<dbReference type="NCBIfam" id="TIGR01379">
    <property type="entry name" value="thiL"/>
    <property type="match status" value="1"/>
</dbReference>
<dbReference type="InterPro" id="IPR036676">
    <property type="entry name" value="PurM-like_C_sf"/>
</dbReference>
<evidence type="ECO:0000313" key="2">
    <source>
        <dbReference type="EMBL" id="CAB4906353.1"/>
    </source>
</evidence>
<dbReference type="GO" id="GO:0009030">
    <property type="term" value="F:thiamine-phosphate kinase activity"/>
    <property type="evidence" value="ECO:0007669"/>
    <property type="project" value="InterPro"/>
</dbReference>
<reference evidence="2" key="1">
    <citation type="submission" date="2020-05" db="EMBL/GenBank/DDBJ databases">
        <authorList>
            <person name="Chiriac C."/>
            <person name="Salcher M."/>
            <person name="Ghai R."/>
            <person name="Kavagutti S V."/>
        </authorList>
    </citation>
    <scope>NUCLEOTIDE SEQUENCE</scope>
</reference>